<dbReference type="Proteomes" id="UP000193827">
    <property type="component" value="Unassembled WGS sequence"/>
</dbReference>
<accession>A0A1Y5TUT7</accession>
<feature type="transmembrane region" description="Helical" evidence="1">
    <location>
        <begin position="27"/>
        <end position="48"/>
    </location>
</feature>
<name>A0A1Y5TUT7_9RHOB</name>
<dbReference type="EMBL" id="FWFL01000022">
    <property type="protein sequence ID" value="SLN70693.1"/>
    <property type="molecule type" value="Genomic_DNA"/>
</dbReference>
<feature type="signal peptide" evidence="2">
    <location>
        <begin position="1"/>
        <end position="17"/>
    </location>
</feature>
<keyword evidence="4" id="KW-1185">Reference proteome</keyword>
<evidence type="ECO:0000256" key="2">
    <source>
        <dbReference type="SAM" id="SignalP"/>
    </source>
</evidence>
<keyword evidence="1" id="KW-0812">Transmembrane</keyword>
<evidence type="ECO:0000256" key="1">
    <source>
        <dbReference type="SAM" id="Phobius"/>
    </source>
</evidence>
<keyword evidence="2" id="KW-0732">Signal</keyword>
<protein>
    <submittedName>
        <fullName evidence="3">Uncharacterized protein</fullName>
    </submittedName>
</protein>
<gene>
    <name evidence="3" type="ORF">PEL8287_03924</name>
</gene>
<evidence type="ECO:0000313" key="3">
    <source>
        <dbReference type="EMBL" id="SLN70693.1"/>
    </source>
</evidence>
<proteinExistence type="predicted"/>
<feature type="chain" id="PRO_5011989058" evidence="2">
    <location>
        <begin position="18"/>
        <end position="65"/>
    </location>
</feature>
<dbReference type="RefSeq" id="WP_085894114.1">
    <property type="nucleotide sequence ID" value="NZ_FWFL01000022.1"/>
</dbReference>
<keyword evidence="1" id="KW-1133">Transmembrane helix</keyword>
<organism evidence="3 4">
    <name type="scientific">Roseovarius litorisediminis</name>
    <dbReference type="NCBI Taxonomy" id="1312363"/>
    <lineage>
        <taxon>Bacteria</taxon>
        <taxon>Pseudomonadati</taxon>
        <taxon>Pseudomonadota</taxon>
        <taxon>Alphaproteobacteria</taxon>
        <taxon>Rhodobacterales</taxon>
        <taxon>Roseobacteraceae</taxon>
        <taxon>Roseovarius</taxon>
    </lineage>
</organism>
<dbReference type="AlphaFoldDB" id="A0A1Y5TUT7"/>
<sequence>MKRLGLLLFVVATPAHAYIGPGAGLGAIGTVIAVLAAVVLLVAGFVWYPVKRLLKKRSTQDDKKQ</sequence>
<keyword evidence="1" id="KW-0472">Membrane</keyword>
<evidence type="ECO:0000313" key="4">
    <source>
        <dbReference type="Proteomes" id="UP000193827"/>
    </source>
</evidence>
<reference evidence="3 4" key="1">
    <citation type="submission" date="2017-03" db="EMBL/GenBank/DDBJ databases">
        <authorList>
            <person name="Afonso C.L."/>
            <person name="Miller P.J."/>
            <person name="Scott M.A."/>
            <person name="Spackman E."/>
            <person name="Goraichik I."/>
            <person name="Dimitrov K.M."/>
            <person name="Suarez D.L."/>
            <person name="Swayne D.E."/>
        </authorList>
    </citation>
    <scope>NUCLEOTIDE SEQUENCE [LARGE SCALE GENOMIC DNA]</scope>
    <source>
        <strain evidence="3 4">CECT 8287</strain>
    </source>
</reference>